<dbReference type="EMBL" id="JAUQSZ010000007">
    <property type="protein sequence ID" value="MDO7843006.1"/>
    <property type="molecule type" value="Genomic_DNA"/>
</dbReference>
<dbReference type="Proteomes" id="UP001176468">
    <property type="component" value="Unassembled WGS sequence"/>
</dbReference>
<sequence>MRHAAALALFLAGCSQAPQEAAKADKPAPTGLEAAAIEAGVIPDPKSSDITGLYTRETDRVCVVPTASAYKVGVFVDYGDQQSCGGSGTVTRTGETLRLDFPDAAGCGFDVRFEGDRLVFPGRVPEACAKLCSQRASIAGLTVDRLSDSVSEASTLRDGRGRLLCPSGE</sequence>
<dbReference type="RefSeq" id="WP_304561462.1">
    <property type="nucleotide sequence ID" value="NZ_JAUQSZ010000007.1"/>
</dbReference>
<accession>A0ABT9A1X6</accession>
<organism evidence="1 2">
    <name type="scientific">Sphingomonas immobilis</name>
    <dbReference type="NCBI Taxonomy" id="3063997"/>
    <lineage>
        <taxon>Bacteria</taxon>
        <taxon>Pseudomonadati</taxon>
        <taxon>Pseudomonadota</taxon>
        <taxon>Alphaproteobacteria</taxon>
        <taxon>Sphingomonadales</taxon>
        <taxon>Sphingomonadaceae</taxon>
        <taxon>Sphingomonas</taxon>
    </lineage>
</organism>
<reference evidence="1" key="1">
    <citation type="submission" date="2023-07" db="EMBL/GenBank/DDBJ databases">
        <authorList>
            <person name="Kim M.K."/>
        </authorList>
    </citation>
    <scope>NUCLEOTIDE SEQUENCE</scope>
    <source>
        <strain evidence="1">CA1-15</strain>
    </source>
</reference>
<evidence type="ECO:0000313" key="2">
    <source>
        <dbReference type="Proteomes" id="UP001176468"/>
    </source>
</evidence>
<protein>
    <recommendedName>
        <fullName evidence="3">Lipoprotein</fullName>
    </recommendedName>
</protein>
<evidence type="ECO:0000313" key="1">
    <source>
        <dbReference type="EMBL" id="MDO7843006.1"/>
    </source>
</evidence>
<comment type="caution">
    <text evidence="1">The sequence shown here is derived from an EMBL/GenBank/DDBJ whole genome shotgun (WGS) entry which is preliminary data.</text>
</comment>
<proteinExistence type="predicted"/>
<name>A0ABT9A1X6_9SPHN</name>
<gene>
    <name evidence="1" type="ORF">Q5H94_11780</name>
</gene>
<evidence type="ECO:0008006" key="3">
    <source>
        <dbReference type="Google" id="ProtNLM"/>
    </source>
</evidence>
<keyword evidence="2" id="KW-1185">Reference proteome</keyword>